<evidence type="ECO:0000313" key="3">
    <source>
        <dbReference type="Proteomes" id="UP000214596"/>
    </source>
</evidence>
<accession>A0A227JD35</accession>
<feature type="signal peptide" evidence="1">
    <location>
        <begin position="1"/>
        <end position="21"/>
    </location>
</feature>
<proteinExistence type="predicted"/>
<keyword evidence="1" id="KW-0732">Signal</keyword>
<comment type="caution">
    <text evidence="2">The sequence shown here is derived from an EMBL/GenBank/DDBJ whole genome shotgun (WGS) entry which is preliminary data.</text>
</comment>
<sequence length="33" mass="3481">MKKTIIATIAALTIAPSIALAKDHSQTPSNVQF</sequence>
<dbReference type="STRING" id="670.ACZ92_23235"/>
<organism evidence="2 3">
    <name type="scientific">Vibrio parahaemolyticus</name>
    <dbReference type="NCBI Taxonomy" id="670"/>
    <lineage>
        <taxon>Bacteria</taxon>
        <taxon>Pseudomonadati</taxon>
        <taxon>Pseudomonadota</taxon>
        <taxon>Gammaproteobacteria</taxon>
        <taxon>Vibrionales</taxon>
        <taxon>Vibrionaceae</taxon>
        <taxon>Vibrio</taxon>
    </lineage>
</organism>
<evidence type="ECO:0000256" key="1">
    <source>
        <dbReference type="SAM" id="SignalP"/>
    </source>
</evidence>
<gene>
    <name evidence="2" type="ORF">CA163_09710</name>
</gene>
<feature type="non-terminal residue" evidence="2">
    <location>
        <position position="33"/>
    </location>
</feature>
<dbReference type="EMBL" id="NIXT01000443">
    <property type="protein sequence ID" value="OXE33020.1"/>
    <property type="molecule type" value="Genomic_DNA"/>
</dbReference>
<dbReference type="AlphaFoldDB" id="A0A227JD35"/>
<feature type="chain" id="PRO_5012759519" evidence="1">
    <location>
        <begin position="22"/>
        <end position="33"/>
    </location>
</feature>
<protein>
    <submittedName>
        <fullName evidence="2">Uncharacterized protein</fullName>
    </submittedName>
</protein>
<dbReference type="Proteomes" id="UP000214596">
    <property type="component" value="Unassembled WGS sequence"/>
</dbReference>
<reference evidence="2 3" key="1">
    <citation type="journal article" date="2017" name="Appl. Environ. Microbiol.">
        <title>Parallel evolution of two clades of a major Atlantic endemic Vibrio parahaemolyticus pathogen lineage by independent acquisition of related pathogenicity islands.</title>
        <authorList>
            <person name="Xu F."/>
            <person name="Gonzalez-Escalona N."/>
            <person name="Drees K.P."/>
            <person name="Sebra R.P."/>
            <person name="Cooper V.S."/>
            <person name="Jones S.H."/>
            <person name="Whistler C.A."/>
        </authorList>
    </citation>
    <scope>NUCLEOTIDE SEQUENCE [LARGE SCALE GENOMIC DNA]</scope>
    <source>
        <strain evidence="2 3">MAVP-3</strain>
    </source>
</reference>
<evidence type="ECO:0000313" key="2">
    <source>
        <dbReference type="EMBL" id="OXE33020.1"/>
    </source>
</evidence>
<name>A0A227JD35_VIBPH</name>